<dbReference type="Proteomes" id="UP000232453">
    <property type="component" value="Unassembled WGS sequence"/>
</dbReference>
<organism evidence="4 5">
    <name type="scientific">Pseudonocardia alni</name>
    <name type="common">Amycolata alni</name>
    <dbReference type="NCBI Taxonomy" id="33907"/>
    <lineage>
        <taxon>Bacteria</taxon>
        <taxon>Bacillati</taxon>
        <taxon>Actinomycetota</taxon>
        <taxon>Actinomycetes</taxon>
        <taxon>Pseudonocardiales</taxon>
        <taxon>Pseudonocardiaceae</taxon>
        <taxon>Pseudonocardia</taxon>
    </lineage>
</organism>
<dbReference type="InterPro" id="IPR036770">
    <property type="entry name" value="Ankyrin_rpt-contain_sf"/>
</dbReference>
<dbReference type="PANTHER" id="PTHR24171:SF8">
    <property type="entry name" value="BRCA1-ASSOCIATED RING DOMAIN PROTEIN 1"/>
    <property type="match status" value="1"/>
</dbReference>
<dbReference type="SMART" id="SM00248">
    <property type="entry name" value="ANK"/>
    <property type="match status" value="2"/>
</dbReference>
<dbReference type="AlphaFoldDB" id="A0AA44UN81"/>
<dbReference type="PROSITE" id="PS50088">
    <property type="entry name" value="ANK_REPEAT"/>
    <property type="match status" value="1"/>
</dbReference>
<protein>
    <recommendedName>
        <fullName evidence="6">Ankyrin repeat protein</fullName>
    </recommendedName>
</protein>
<dbReference type="SUPFAM" id="SSF48403">
    <property type="entry name" value="Ankyrin repeat"/>
    <property type="match status" value="1"/>
</dbReference>
<dbReference type="Pfam" id="PF12796">
    <property type="entry name" value="Ank_2"/>
    <property type="match status" value="1"/>
</dbReference>
<feature type="repeat" description="ANK" evidence="3">
    <location>
        <begin position="63"/>
        <end position="95"/>
    </location>
</feature>
<evidence type="ECO:0008006" key="6">
    <source>
        <dbReference type="Google" id="ProtNLM"/>
    </source>
</evidence>
<gene>
    <name evidence="4" type="ORF">ATL51_2197</name>
</gene>
<evidence type="ECO:0000256" key="1">
    <source>
        <dbReference type="ARBA" id="ARBA00022737"/>
    </source>
</evidence>
<evidence type="ECO:0000256" key="2">
    <source>
        <dbReference type="ARBA" id="ARBA00023043"/>
    </source>
</evidence>
<dbReference type="EMBL" id="PHUJ01000003">
    <property type="protein sequence ID" value="PKB30527.1"/>
    <property type="molecule type" value="Genomic_DNA"/>
</dbReference>
<keyword evidence="1" id="KW-0677">Repeat</keyword>
<dbReference type="GO" id="GO:0085020">
    <property type="term" value="P:protein K6-linked ubiquitination"/>
    <property type="evidence" value="ECO:0007669"/>
    <property type="project" value="TreeGrafter"/>
</dbReference>
<evidence type="ECO:0000256" key="3">
    <source>
        <dbReference type="PROSITE-ProRule" id="PRU00023"/>
    </source>
</evidence>
<accession>A0AA44UN81</accession>
<dbReference type="GO" id="GO:0004842">
    <property type="term" value="F:ubiquitin-protein transferase activity"/>
    <property type="evidence" value="ECO:0007669"/>
    <property type="project" value="TreeGrafter"/>
</dbReference>
<keyword evidence="2 3" id="KW-0040">ANK repeat</keyword>
<sequence>MAGRVRYRGRRPAGWPRHPYRGGVDQAAVELAHRMFDLAREGAAEQLAAYLDAGVPVGLTDPKGDTLLILAAYYGHDAVVADLLARGATPDHTNDRGQTALAAALFARSAPSVTALLAAGADPHHGSPSAWATVEHFDLPDMRALLEAGA</sequence>
<proteinExistence type="predicted"/>
<evidence type="ECO:0000313" key="5">
    <source>
        <dbReference type="Proteomes" id="UP000232453"/>
    </source>
</evidence>
<reference evidence="4 5" key="1">
    <citation type="submission" date="2017-11" db="EMBL/GenBank/DDBJ databases">
        <title>Sequencing the genomes of 1000 actinobacteria strains.</title>
        <authorList>
            <person name="Klenk H.-P."/>
        </authorList>
    </citation>
    <scope>NUCLEOTIDE SEQUENCE [LARGE SCALE GENOMIC DNA]</scope>
    <source>
        <strain evidence="4 5">DSM 44104</strain>
    </source>
</reference>
<dbReference type="PANTHER" id="PTHR24171">
    <property type="entry name" value="ANKYRIN REPEAT DOMAIN-CONTAINING PROTEIN 39-RELATED"/>
    <property type="match status" value="1"/>
</dbReference>
<comment type="caution">
    <text evidence="4">The sequence shown here is derived from an EMBL/GenBank/DDBJ whole genome shotgun (WGS) entry which is preliminary data.</text>
</comment>
<evidence type="ECO:0000313" key="4">
    <source>
        <dbReference type="EMBL" id="PKB30527.1"/>
    </source>
</evidence>
<dbReference type="Gene3D" id="1.25.40.20">
    <property type="entry name" value="Ankyrin repeat-containing domain"/>
    <property type="match status" value="1"/>
</dbReference>
<dbReference type="InterPro" id="IPR002110">
    <property type="entry name" value="Ankyrin_rpt"/>
</dbReference>
<name>A0AA44UN81_PSEA5</name>